<keyword evidence="2" id="KW-1133">Transmembrane helix</keyword>
<name>A0ABS5PEW9_9FLAO</name>
<proteinExistence type="predicted"/>
<dbReference type="RefSeq" id="WP_213303681.1">
    <property type="nucleotide sequence ID" value="NZ_JAGYVZ010000017.1"/>
</dbReference>
<accession>A0ABS5PEW9</accession>
<feature type="compositionally biased region" description="Acidic residues" evidence="1">
    <location>
        <begin position="210"/>
        <end position="225"/>
    </location>
</feature>
<feature type="transmembrane region" description="Helical" evidence="2">
    <location>
        <begin position="91"/>
        <end position="113"/>
    </location>
</feature>
<feature type="transmembrane region" description="Helical" evidence="2">
    <location>
        <begin position="164"/>
        <end position="187"/>
    </location>
</feature>
<dbReference type="Proteomes" id="UP000722625">
    <property type="component" value="Unassembled WGS sequence"/>
</dbReference>
<keyword evidence="2" id="KW-0812">Transmembrane</keyword>
<feature type="region of interest" description="Disordered" evidence="1">
    <location>
        <begin position="200"/>
        <end position="225"/>
    </location>
</feature>
<reference evidence="3 4" key="1">
    <citation type="journal article" date="2018" name="Int. J. Syst. Evol. Microbiol.">
        <title>Flavobacterium chryseum sp. nov. and Flavobacterium psychroterrae sp. nov., novel environmental bacteria isolated from Antarctica.</title>
        <authorList>
            <person name="Kralova S."/>
            <person name="Svec P."/>
            <person name="Busse H.J."/>
            <person name="Stankova E."/>
            <person name="Vaczi P."/>
            <person name="Sedlacek I."/>
        </authorList>
    </citation>
    <scope>NUCLEOTIDE SEQUENCE [LARGE SCALE GENOMIC DNA]</scope>
    <source>
        <strain evidence="3 4">CCM 8827</strain>
    </source>
</reference>
<comment type="caution">
    <text evidence="3">The sequence shown here is derived from an EMBL/GenBank/DDBJ whole genome shotgun (WGS) entry which is preliminary data.</text>
</comment>
<organism evidence="3 4">
    <name type="scientific">Flavobacterium psychroterrae</name>
    <dbReference type="NCBI Taxonomy" id="2133767"/>
    <lineage>
        <taxon>Bacteria</taxon>
        <taxon>Pseudomonadati</taxon>
        <taxon>Bacteroidota</taxon>
        <taxon>Flavobacteriia</taxon>
        <taxon>Flavobacteriales</taxon>
        <taxon>Flavobacteriaceae</taxon>
        <taxon>Flavobacterium</taxon>
    </lineage>
</organism>
<evidence type="ECO:0000256" key="2">
    <source>
        <dbReference type="SAM" id="Phobius"/>
    </source>
</evidence>
<evidence type="ECO:0000256" key="1">
    <source>
        <dbReference type="SAM" id="MobiDB-lite"/>
    </source>
</evidence>
<feature type="transmembrane region" description="Helical" evidence="2">
    <location>
        <begin position="12"/>
        <end position="30"/>
    </location>
</feature>
<keyword evidence="2" id="KW-0472">Membrane</keyword>
<evidence type="ECO:0000313" key="3">
    <source>
        <dbReference type="EMBL" id="MBS7232824.1"/>
    </source>
</evidence>
<dbReference type="EMBL" id="JAGYVZ010000017">
    <property type="protein sequence ID" value="MBS7232824.1"/>
    <property type="molecule type" value="Genomic_DNA"/>
</dbReference>
<protein>
    <submittedName>
        <fullName evidence="3">Uncharacterized protein</fullName>
    </submittedName>
</protein>
<feature type="transmembrane region" description="Helical" evidence="2">
    <location>
        <begin position="50"/>
        <end position="70"/>
    </location>
</feature>
<feature type="transmembrane region" description="Helical" evidence="2">
    <location>
        <begin position="125"/>
        <end position="152"/>
    </location>
</feature>
<gene>
    <name evidence="3" type="ORF">KHA90_17535</name>
</gene>
<sequence>MDKKTKFFKTVLLLQFVPALLLGLLIVMNYRPQKLLNIRGLHPYEFNYGYAIPLIFFIVCLLLSTVTLFSEPETIEETEEEIQKKKRQKNFWKFAFYCNLFFLVIITIFLIGIAQRDPLVLDYPIIFYSIVLSRSLLVILLSLVTASFLLAAGIYWKTNKSMGIVILIFSLLIIGGSVIFDSIFIIVSMQRSATYIQERDEKGLSSDTGEASEDYSGESDESEEVDAEVEKSKLISSWNSLIPDWGGITGKYNFYDVRILIGRSLDDHITENDYYYLVQYIDNLRERPNDLYSGFENYRSVIYSIISPQTYRNANFDKIVEGLLLTYDDIGAESEKLSEIYKAMDVPYDTPRPNMEQHYSDFEKHFSDETIEKLKSQKFLDNSEFRDADIMWFYSFWARRNHEGNSKEIAIILNEIKQYYDPNSNSDEE</sequence>
<evidence type="ECO:0000313" key="4">
    <source>
        <dbReference type="Proteomes" id="UP000722625"/>
    </source>
</evidence>
<keyword evidence="4" id="KW-1185">Reference proteome</keyword>